<organism evidence="1">
    <name type="scientific">viral metagenome</name>
    <dbReference type="NCBI Taxonomy" id="1070528"/>
    <lineage>
        <taxon>unclassified sequences</taxon>
        <taxon>metagenomes</taxon>
        <taxon>organismal metagenomes</taxon>
    </lineage>
</organism>
<reference evidence="1" key="1">
    <citation type="journal article" date="2020" name="Nature">
        <title>Giant virus diversity and host interactions through global metagenomics.</title>
        <authorList>
            <person name="Schulz F."/>
            <person name="Roux S."/>
            <person name="Paez-Espino D."/>
            <person name="Jungbluth S."/>
            <person name="Walsh D.A."/>
            <person name="Denef V.J."/>
            <person name="McMahon K.D."/>
            <person name="Konstantinidis K.T."/>
            <person name="Eloe-Fadrosh E.A."/>
            <person name="Kyrpides N.C."/>
            <person name="Woyke T."/>
        </authorList>
    </citation>
    <scope>NUCLEOTIDE SEQUENCE</scope>
    <source>
        <strain evidence="1">GVMAG-M-3300018428-16</strain>
    </source>
</reference>
<proteinExistence type="predicted"/>
<sequence>MSSDKELNITLKKNACLEKITQVFDNNADNEFIIEKIYNHIHSLDIFIINLKKQIEERALRKEELTKQKEIFTKKFLYNNQFFFNSSNNRYFYYDGINYFNQSEDDILFKCVTGISNHLNLNEWKQKTKISVLKEIKNRSIFKTIPETVTIQNVINKLSPLFFKTKYETKYFLTIIGDNILKKGSDLIYFVNPKCKTFFNELQEQIYISFGNYNIFDNFKTKYKDHTLFNIRIIDVNNNIENKDLWSNFVKDSALDFISVCTHYSNRFETSEFYLYNEARESIKKKVLFLKSNDQDSLIELFIKDYLIFDSTIKNEISWKNMHFLWKKFIENLNIPNVVYTQSLKTKLSMELKTVNDFFIGITSKYLPNIEEFLCFWEENMKFEIKSNFTNEFEISEILLLYNDYRISKNMGFSDIEEDFIIQIIYHFMDNIEVENNKYLLNVYSKLWDKEIDVYSSIHDYLTKTDNSELYGAYEYYIDTSKGKKFIVSKRYFEKCFSNYFNDN</sequence>
<evidence type="ECO:0000313" key="1">
    <source>
        <dbReference type="EMBL" id="QHS95069.1"/>
    </source>
</evidence>
<dbReference type="EMBL" id="MN739238">
    <property type="protein sequence ID" value="QHS95069.1"/>
    <property type="molecule type" value="Genomic_DNA"/>
</dbReference>
<name>A0A6C0BU19_9ZZZZ</name>
<dbReference type="AlphaFoldDB" id="A0A6C0BU19"/>
<accession>A0A6C0BU19</accession>
<protein>
    <submittedName>
        <fullName evidence="1">Uncharacterized protein</fullName>
    </submittedName>
</protein>